<dbReference type="GO" id="GO:0016798">
    <property type="term" value="F:hydrolase activity, acting on glycosyl bonds"/>
    <property type="evidence" value="ECO:0007669"/>
    <property type="project" value="UniProtKB-KW"/>
</dbReference>
<organism evidence="2 3">
    <name type="scientific">Rhizobium leguminosarum</name>
    <dbReference type="NCBI Taxonomy" id="384"/>
    <lineage>
        <taxon>Bacteria</taxon>
        <taxon>Pseudomonadati</taxon>
        <taxon>Pseudomonadota</taxon>
        <taxon>Alphaproteobacteria</taxon>
        <taxon>Hyphomicrobiales</taxon>
        <taxon>Rhizobiaceae</taxon>
        <taxon>Rhizobium/Agrobacterium group</taxon>
        <taxon>Rhizobium</taxon>
    </lineage>
</organism>
<dbReference type="InterPro" id="IPR029767">
    <property type="entry name" value="WecB-like"/>
</dbReference>
<feature type="domain" description="UDP-N-acetylglucosamine 2-epimerase" evidence="1">
    <location>
        <begin position="25"/>
        <end position="366"/>
    </location>
</feature>
<reference evidence="2 3" key="1">
    <citation type="submission" date="2019-02" db="EMBL/GenBank/DDBJ databases">
        <title>The genomic architecture of introgression among sibling species of bacteria.</title>
        <authorList>
            <person name="Cavassim M.I.A."/>
            <person name="Moeskjaer S."/>
            <person name="Moslemi C."/>
            <person name="Fields B."/>
            <person name="Bachmann A."/>
            <person name="Vilhjalmsson B."/>
            <person name="Schierup M.H."/>
            <person name="Young J.P.W."/>
            <person name="Andersen S.U."/>
        </authorList>
    </citation>
    <scope>NUCLEOTIDE SEQUENCE [LARGE SCALE GENOMIC DNA]</scope>
    <source>
        <strain evidence="2 3">SM151B</strain>
    </source>
</reference>
<dbReference type="EC" id="3.2.1.183" evidence="2"/>
<dbReference type="RefSeq" id="WP_130726432.1">
    <property type="nucleotide sequence ID" value="NZ_JAAXBV010000009.1"/>
</dbReference>
<accession>A0ABD7PM35</accession>
<dbReference type="PANTHER" id="PTHR43174">
    <property type="entry name" value="UDP-N-ACETYLGLUCOSAMINE 2-EPIMERASE"/>
    <property type="match status" value="1"/>
</dbReference>
<dbReference type="Proteomes" id="UP000292036">
    <property type="component" value="Unassembled WGS sequence"/>
</dbReference>
<evidence type="ECO:0000313" key="3">
    <source>
        <dbReference type="Proteomes" id="UP000292036"/>
    </source>
</evidence>
<name>A0ABD7PM35_RHILE</name>
<dbReference type="SUPFAM" id="SSF53756">
    <property type="entry name" value="UDP-Glycosyltransferase/glycogen phosphorylase"/>
    <property type="match status" value="1"/>
</dbReference>
<evidence type="ECO:0000313" key="2">
    <source>
        <dbReference type="EMBL" id="TAW28389.1"/>
    </source>
</evidence>
<dbReference type="EMBL" id="SIPS01000001">
    <property type="protein sequence ID" value="TAW28389.1"/>
    <property type="molecule type" value="Genomic_DNA"/>
</dbReference>
<proteinExistence type="predicted"/>
<dbReference type="InterPro" id="IPR020004">
    <property type="entry name" value="UDP-GlcNAc_Epase"/>
</dbReference>
<keyword evidence="2" id="KW-0326">Glycosidase</keyword>
<dbReference type="NCBIfam" id="TIGR03568">
    <property type="entry name" value="NeuC_NnaA"/>
    <property type="match status" value="1"/>
</dbReference>
<comment type="caution">
    <text evidence="2">The sequence shown here is derived from an EMBL/GenBank/DDBJ whole genome shotgun (WGS) entry which is preliminary data.</text>
</comment>
<dbReference type="InterPro" id="IPR003331">
    <property type="entry name" value="UDP_GlcNAc_Epimerase_2_dom"/>
</dbReference>
<dbReference type="AlphaFoldDB" id="A0ABD7PM35"/>
<keyword evidence="2" id="KW-0378">Hydrolase</keyword>
<gene>
    <name evidence="2" type="primary">neuC</name>
    <name evidence="2" type="ORF">ELI19_02165</name>
</gene>
<dbReference type="Pfam" id="PF02350">
    <property type="entry name" value="Epimerase_2"/>
    <property type="match status" value="1"/>
</dbReference>
<dbReference type="Gene3D" id="3.40.50.2000">
    <property type="entry name" value="Glycogen Phosphorylase B"/>
    <property type="match status" value="2"/>
</dbReference>
<evidence type="ECO:0000259" key="1">
    <source>
        <dbReference type="Pfam" id="PF02350"/>
    </source>
</evidence>
<sequence length="394" mass="43323">MTKPRICVTTGTRADYGLLYWLMHDLHDDPDFELQIAVSAMHLSPAFGETVRFIRADGFKIDAEIPCLDDDDSDAGMARAFGRAVDGFRGAFEQLEPDFLVILGDRFEALAAATAATFLHIPVGHIHGGEVTLGAMDDTFRHAITKMAHLHFTAAGQYADRVIQMGEAPERVFNIGAIGLDNFRRLSIPDRLELMRELEIEPEREYMLMTYHPATMDSASPVAALEQVLEALQSFPDLAVIITKANSDPGGRKINARLETFHSQHRDRVRLVASLGQLRYLAAMKHARVVLGNSSSGLIEAPAVDVPTVNVGPRQLGRLKAMSVIDTVEETGAIVRAMTEAMSPSFRDAIKDSAPPYGRPGDATGSLLSVLRKIDFARLLQKPFYDLPDQALKE</sequence>
<protein>
    <submittedName>
        <fullName evidence="2">UDP-N-acetylglucosamine 2-epimerase (Hydrolyzing)</fullName>
        <ecNumber evidence="2">3.2.1.183</ecNumber>
    </submittedName>
</protein>
<dbReference type="PANTHER" id="PTHR43174:SF3">
    <property type="entry name" value="UDP-N-ACETYLGLUCOSAMINE 2-EPIMERASE"/>
    <property type="match status" value="1"/>
</dbReference>